<dbReference type="SMART" id="SM00283">
    <property type="entry name" value="MA"/>
    <property type="match status" value="1"/>
</dbReference>
<gene>
    <name evidence="11" type="ORF">COB13_09490</name>
</gene>
<evidence type="ECO:0000313" key="11">
    <source>
        <dbReference type="EMBL" id="PCJ00530.1"/>
    </source>
</evidence>
<accession>A0A2A4Z1B6</accession>
<feature type="domain" description="HAMP" evidence="10">
    <location>
        <begin position="159"/>
        <end position="212"/>
    </location>
</feature>
<evidence type="ECO:0000256" key="6">
    <source>
        <dbReference type="SAM" id="Coils"/>
    </source>
</evidence>
<dbReference type="GO" id="GO:0007165">
    <property type="term" value="P:signal transduction"/>
    <property type="evidence" value="ECO:0007669"/>
    <property type="project" value="UniProtKB-KW"/>
</dbReference>
<organism evidence="11">
    <name type="scientific">OCS116 cluster bacterium</name>
    <dbReference type="NCBI Taxonomy" id="2030921"/>
    <lineage>
        <taxon>Bacteria</taxon>
        <taxon>Pseudomonadati</taxon>
        <taxon>Pseudomonadota</taxon>
        <taxon>Alphaproteobacteria</taxon>
        <taxon>OCS116 cluster</taxon>
    </lineage>
</organism>
<dbReference type="InterPro" id="IPR004089">
    <property type="entry name" value="MCPsignal_dom"/>
</dbReference>
<dbReference type="PROSITE" id="PS50885">
    <property type="entry name" value="HAMP"/>
    <property type="match status" value="1"/>
</dbReference>
<evidence type="ECO:0000256" key="5">
    <source>
        <dbReference type="PROSITE-ProRule" id="PRU00284"/>
    </source>
</evidence>
<dbReference type="PROSITE" id="PS50111">
    <property type="entry name" value="CHEMOTAXIS_TRANSDUC_2"/>
    <property type="match status" value="1"/>
</dbReference>
<evidence type="ECO:0000259" key="9">
    <source>
        <dbReference type="PROSITE" id="PS50192"/>
    </source>
</evidence>
<keyword evidence="3 5" id="KW-0807">Transducer</keyword>
<dbReference type="EMBL" id="NVUS01000011">
    <property type="protein sequence ID" value="PCJ00530.1"/>
    <property type="molecule type" value="Genomic_DNA"/>
</dbReference>
<proteinExistence type="inferred from homology"/>
<evidence type="ECO:0008006" key="12">
    <source>
        <dbReference type="Google" id="ProtNLM"/>
    </source>
</evidence>
<sequence length="508" mass="55495">MDNTILSLKKEVFNPTELEAVNASLYMMRIRQKDFMLTGAGSFLILYKSAYRSLEESIKNIILSRKQKDVLIKAISEYDSRFQTWSAMRKNYNMEVLKLDDIYNGFSPSIKIMIEKFSKVSQLRTSERISTQQSSTIILIALSLAIISLITVISLLVSSNITEKIKQLNVRMKSLASGNTSDDIPNTELKNELGDMANSLLVFKDTAIARLKSETEKAETNALELERAQLVDELVANFHDISSGEISNVQNASDQLEEMAKSLNDLSKEMQNQSQIVTHNVDDTNVNVAHASTATDEMVASIKEISKQASLSTDIAEQASIETSKTVTVINTLSASASHIEQVVRLIEEIAEQTNLLALNATIEAARAGEAGRGFAVVANEVKSPANQTAKATDEIAERINTIQIDSKSAVDSIINVENIIAKLSNSSVGVAAAVEEQTAMIGEIASSVSNASTLSNKSTKSMHKVEVNIEDTNSVADDVYRLANDLKNQIKGLEKSTSEFLKGVKSA</sequence>
<keyword evidence="7" id="KW-0812">Transmembrane</keyword>
<reference evidence="11" key="2">
    <citation type="journal article" date="2018" name="ISME J.">
        <title>A dynamic microbial community with high functional redundancy inhabits the cold, oxic subseafloor aquifer.</title>
        <authorList>
            <person name="Tully B.J."/>
            <person name="Wheat C.G."/>
            <person name="Glazer B.T."/>
            <person name="Huber J.A."/>
        </authorList>
    </citation>
    <scope>NUCLEOTIDE SEQUENCE</scope>
    <source>
        <strain evidence="11">NORP83</strain>
    </source>
</reference>
<evidence type="ECO:0000256" key="3">
    <source>
        <dbReference type="ARBA" id="ARBA00023224"/>
    </source>
</evidence>
<feature type="coiled-coil region" evidence="6">
    <location>
        <begin position="208"/>
        <end position="276"/>
    </location>
</feature>
<dbReference type="Gene3D" id="6.10.340.10">
    <property type="match status" value="1"/>
</dbReference>
<dbReference type="GO" id="GO:0005886">
    <property type="term" value="C:plasma membrane"/>
    <property type="evidence" value="ECO:0007669"/>
    <property type="project" value="UniProtKB-SubCell"/>
</dbReference>
<protein>
    <recommendedName>
        <fullName evidence="12">Methyl-accepting transducer domain-containing protein</fullName>
    </recommendedName>
</protein>
<evidence type="ECO:0000256" key="1">
    <source>
        <dbReference type="ARBA" id="ARBA00004429"/>
    </source>
</evidence>
<dbReference type="Gene3D" id="1.10.287.950">
    <property type="entry name" value="Methyl-accepting chemotaxis protein"/>
    <property type="match status" value="1"/>
</dbReference>
<evidence type="ECO:0000256" key="2">
    <source>
        <dbReference type="ARBA" id="ARBA00022519"/>
    </source>
</evidence>
<comment type="caution">
    <text evidence="11">The sequence shown here is derived from an EMBL/GenBank/DDBJ whole genome shotgun (WGS) entry which is preliminary data.</text>
</comment>
<dbReference type="InterPro" id="IPR003660">
    <property type="entry name" value="HAMP_dom"/>
</dbReference>
<dbReference type="Pfam" id="PF00672">
    <property type="entry name" value="HAMP"/>
    <property type="match status" value="1"/>
</dbReference>
<feature type="transmembrane region" description="Helical" evidence="7">
    <location>
        <begin position="137"/>
        <end position="157"/>
    </location>
</feature>
<feature type="domain" description="T-SNARE coiled-coil homology" evidence="9">
    <location>
        <begin position="404"/>
        <end position="466"/>
    </location>
</feature>
<dbReference type="SUPFAM" id="SSF58104">
    <property type="entry name" value="Methyl-accepting chemotaxis protein (MCP) signaling domain"/>
    <property type="match status" value="1"/>
</dbReference>
<dbReference type="SMART" id="SM00304">
    <property type="entry name" value="HAMP"/>
    <property type="match status" value="1"/>
</dbReference>
<evidence type="ECO:0000256" key="7">
    <source>
        <dbReference type="SAM" id="Phobius"/>
    </source>
</evidence>
<keyword evidence="6" id="KW-0175">Coiled coil</keyword>
<keyword evidence="2" id="KW-0997">Cell inner membrane</keyword>
<feature type="domain" description="Methyl-accepting transducer" evidence="8">
    <location>
        <begin position="252"/>
        <end position="474"/>
    </location>
</feature>
<dbReference type="AlphaFoldDB" id="A0A2A4Z1B6"/>
<name>A0A2A4Z1B6_9PROT</name>
<evidence type="ECO:0000259" key="8">
    <source>
        <dbReference type="PROSITE" id="PS50111"/>
    </source>
</evidence>
<dbReference type="PROSITE" id="PS50192">
    <property type="entry name" value="T_SNARE"/>
    <property type="match status" value="1"/>
</dbReference>
<dbReference type="Pfam" id="PF00015">
    <property type="entry name" value="MCPsignal"/>
    <property type="match status" value="1"/>
</dbReference>
<dbReference type="PANTHER" id="PTHR32089">
    <property type="entry name" value="METHYL-ACCEPTING CHEMOTAXIS PROTEIN MCPB"/>
    <property type="match status" value="1"/>
</dbReference>
<evidence type="ECO:0000259" key="10">
    <source>
        <dbReference type="PROSITE" id="PS50885"/>
    </source>
</evidence>
<dbReference type="PANTHER" id="PTHR32089:SF112">
    <property type="entry name" value="LYSOZYME-LIKE PROTEIN-RELATED"/>
    <property type="match status" value="1"/>
</dbReference>
<keyword evidence="7" id="KW-0472">Membrane</keyword>
<comment type="subcellular location">
    <subcellularLocation>
        <location evidence="1">Cell inner membrane</location>
        <topology evidence="1">Multi-pass membrane protein</topology>
    </subcellularLocation>
</comment>
<keyword evidence="7" id="KW-1133">Transmembrane helix</keyword>
<reference key="1">
    <citation type="submission" date="2017-08" db="EMBL/GenBank/DDBJ databases">
        <title>A dynamic microbial community with high functional redundancy inhabits the cold, oxic subseafloor aquifer.</title>
        <authorList>
            <person name="Tully B.J."/>
            <person name="Wheat C.G."/>
            <person name="Glazer B.T."/>
            <person name="Huber J.A."/>
        </authorList>
    </citation>
    <scope>NUCLEOTIDE SEQUENCE [LARGE SCALE GENOMIC DNA]</scope>
</reference>
<evidence type="ECO:0000256" key="4">
    <source>
        <dbReference type="ARBA" id="ARBA00029447"/>
    </source>
</evidence>
<comment type="similarity">
    <text evidence="4">Belongs to the methyl-accepting chemotaxis (MCP) protein family.</text>
</comment>
<keyword evidence="2" id="KW-1003">Cell membrane</keyword>
<dbReference type="InterPro" id="IPR000727">
    <property type="entry name" value="T_SNARE_dom"/>
</dbReference>